<dbReference type="EMBL" id="BKCJ011257402">
    <property type="protein sequence ID" value="GFD11177.1"/>
    <property type="molecule type" value="Genomic_DNA"/>
</dbReference>
<dbReference type="AlphaFoldDB" id="A0A699TM20"/>
<name>A0A699TM20_TANCI</name>
<feature type="non-terminal residue" evidence="1">
    <location>
        <position position="175"/>
    </location>
</feature>
<reference evidence="1" key="1">
    <citation type="journal article" date="2019" name="Sci. Rep.">
        <title>Draft genome of Tanacetum cinerariifolium, the natural source of mosquito coil.</title>
        <authorList>
            <person name="Yamashiro T."/>
            <person name="Shiraishi A."/>
            <person name="Satake H."/>
            <person name="Nakayama K."/>
        </authorList>
    </citation>
    <scope>NUCLEOTIDE SEQUENCE</scope>
</reference>
<evidence type="ECO:0000313" key="1">
    <source>
        <dbReference type="EMBL" id="GFD11177.1"/>
    </source>
</evidence>
<comment type="caution">
    <text evidence="1">The sequence shown here is derived from an EMBL/GenBank/DDBJ whole genome shotgun (WGS) entry which is preliminary data.</text>
</comment>
<gene>
    <name evidence="1" type="ORF">Tci_883146</name>
</gene>
<proteinExistence type="predicted"/>
<sequence>LATATWAVCTGLPPRRQLSGRSGQTIQGFQCAIQVGTTVTEGAPGAADVFKFVEVEAVHQQALFGLIEFFDLFAELIGNERRTVKRNVVAVLFFAPDAVAGDQRHQVSASMALLHALPVIARADGLVVRLAADGGRVEQNLGTEQRHAARRLRKPLVPADAHADFRVTRVPDLEP</sequence>
<accession>A0A699TM20</accession>
<protein>
    <submittedName>
        <fullName evidence="1">Uncharacterized protein</fullName>
    </submittedName>
</protein>
<organism evidence="1">
    <name type="scientific">Tanacetum cinerariifolium</name>
    <name type="common">Dalmatian daisy</name>
    <name type="synonym">Chrysanthemum cinerariifolium</name>
    <dbReference type="NCBI Taxonomy" id="118510"/>
    <lineage>
        <taxon>Eukaryota</taxon>
        <taxon>Viridiplantae</taxon>
        <taxon>Streptophyta</taxon>
        <taxon>Embryophyta</taxon>
        <taxon>Tracheophyta</taxon>
        <taxon>Spermatophyta</taxon>
        <taxon>Magnoliopsida</taxon>
        <taxon>eudicotyledons</taxon>
        <taxon>Gunneridae</taxon>
        <taxon>Pentapetalae</taxon>
        <taxon>asterids</taxon>
        <taxon>campanulids</taxon>
        <taxon>Asterales</taxon>
        <taxon>Asteraceae</taxon>
        <taxon>Asteroideae</taxon>
        <taxon>Anthemideae</taxon>
        <taxon>Anthemidinae</taxon>
        <taxon>Tanacetum</taxon>
    </lineage>
</organism>
<feature type="non-terminal residue" evidence="1">
    <location>
        <position position="1"/>
    </location>
</feature>